<comment type="caution">
    <text evidence="1">The sequence shown here is derived from an EMBL/GenBank/DDBJ whole genome shotgun (WGS) entry which is preliminary data.</text>
</comment>
<proteinExistence type="predicted"/>
<feature type="non-terminal residue" evidence="1">
    <location>
        <position position="51"/>
    </location>
</feature>
<gene>
    <name evidence="1" type="ORF">M9458_056383</name>
</gene>
<evidence type="ECO:0000313" key="1">
    <source>
        <dbReference type="EMBL" id="KAL0148321.1"/>
    </source>
</evidence>
<reference evidence="1 2" key="1">
    <citation type="submission" date="2024-05" db="EMBL/GenBank/DDBJ databases">
        <title>Genome sequencing and assembly of Indian major carp, Cirrhinus mrigala (Hamilton, 1822).</title>
        <authorList>
            <person name="Mohindra V."/>
            <person name="Chowdhury L.M."/>
            <person name="Lal K."/>
            <person name="Jena J.K."/>
        </authorList>
    </citation>
    <scope>NUCLEOTIDE SEQUENCE [LARGE SCALE GENOMIC DNA]</scope>
    <source>
        <strain evidence="1">CM1030</strain>
        <tissue evidence="1">Blood</tissue>
    </source>
</reference>
<protein>
    <recommendedName>
        <fullName evidence="3">Dopa decarboxylase</fullName>
    </recommendedName>
</protein>
<dbReference type="Proteomes" id="UP001529510">
    <property type="component" value="Unassembled WGS sequence"/>
</dbReference>
<accession>A0ABD0MIJ8</accession>
<sequence length="51" mass="6031">MIRAHFAHKPCALREAAAHPDCFPLRSYYFRVRAHCDVRWWRALGSREGFA</sequence>
<dbReference type="AlphaFoldDB" id="A0ABD0MIJ8"/>
<name>A0ABD0MIJ8_CIRMR</name>
<evidence type="ECO:0000313" key="2">
    <source>
        <dbReference type="Proteomes" id="UP001529510"/>
    </source>
</evidence>
<organism evidence="1 2">
    <name type="scientific">Cirrhinus mrigala</name>
    <name type="common">Mrigala</name>
    <dbReference type="NCBI Taxonomy" id="683832"/>
    <lineage>
        <taxon>Eukaryota</taxon>
        <taxon>Metazoa</taxon>
        <taxon>Chordata</taxon>
        <taxon>Craniata</taxon>
        <taxon>Vertebrata</taxon>
        <taxon>Euteleostomi</taxon>
        <taxon>Actinopterygii</taxon>
        <taxon>Neopterygii</taxon>
        <taxon>Teleostei</taxon>
        <taxon>Ostariophysi</taxon>
        <taxon>Cypriniformes</taxon>
        <taxon>Cyprinidae</taxon>
        <taxon>Labeoninae</taxon>
        <taxon>Labeonini</taxon>
        <taxon>Cirrhinus</taxon>
    </lineage>
</organism>
<keyword evidence="2" id="KW-1185">Reference proteome</keyword>
<dbReference type="EMBL" id="JAMKFB020000707">
    <property type="protein sequence ID" value="KAL0148321.1"/>
    <property type="molecule type" value="Genomic_DNA"/>
</dbReference>
<evidence type="ECO:0008006" key="3">
    <source>
        <dbReference type="Google" id="ProtNLM"/>
    </source>
</evidence>